<dbReference type="AlphaFoldDB" id="A0A366B0S6"/>
<name>A0A366B0S6_9FLAO</name>
<accession>A0A366B0S6</accession>
<evidence type="ECO:0000313" key="2">
    <source>
        <dbReference type="Proteomes" id="UP000253676"/>
    </source>
</evidence>
<gene>
    <name evidence="1" type="ORF">DR980_07360</name>
</gene>
<dbReference type="RefSeq" id="WP_113634576.1">
    <property type="nucleotide sequence ID" value="NZ_QNUX01000005.1"/>
</dbReference>
<dbReference type="EMBL" id="QNUX01000005">
    <property type="protein sequence ID" value="RBN50709.1"/>
    <property type="molecule type" value="Genomic_DNA"/>
</dbReference>
<dbReference type="GO" id="GO:0016740">
    <property type="term" value="F:transferase activity"/>
    <property type="evidence" value="ECO:0007669"/>
    <property type="project" value="UniProtKB-KW"/>
</dbReference>
<dbReference type="Pfam" id="PF08843">
    <property type="entry name" value="AbiEii"/>
    <property type="match status" value="1"/>
</dbReference>
<sequence length="215" mass="25206">MEKLHWNTVSPLLKEILIDLMIEPLFSPFRLVGGTALSLQIGHRISVDIDLFTAADYGSIDFKEIRSFLENKYPFCLSRNLDNVSFGTYFEIGYSESELIKVDLYYTDDFIFDEIENDCIRMASENEIIAMKLDVVLRGGRKKDFWDLHYYLDKVPIDEMISFYEKRYPYTDCINIKSQFVNFESADLDFDPMCLLDKSWELIKLDFHQSIDGNS</sequence>
<dbReference type="InterPro" id="IPR014942">
    <property type="entry name" value="AbiEii"/>
</dbReference>
<organism evidence="1 2">
    <name type="scientific">Flavobacterium psychrolimnae</name>
    <dbReference type="NCBI Taxonomy" id="249351"/>
    <lineage>
        <taxon>Bacteria</taxon>
        <taxon>Pseudomonadati</taxon>
        <taxon>Bacteroidota</taxon>
        <taxon>Flavobacteriia</taxon>
        <taxon>Flavobacteriales</taxon>
        <taxon>Flavobacteriaceae</taxon>
        <taxon>Flavobacterium</taxon>
    </lineage>
</organism>
<dbReference type="Proteomes" id="UP000253676">
    <property type="component" value="Unassembled WGS sequence"/>
</dbReference>
<comment type="caution">
    <text evidence="1">The sequence shown here is derived from an EMBL/GenBank/DDBJ whole genome shotgun (WGS) entry which is preliminary data.</text>
</comment>
<evidence type="ECO:0000313" key="1">
    <source>
        <dbReference type="EMBL" id="RBN50709.1"/>
    </source>
</evidence>
<keyword evidence="1" id="KW-0808">Transferase</keyword>
<protein>
    <submittedName>
        <fullName evidence="1">Nucleotidyl transferase AbiEii/AbiGii toxin family protein</fullName>
    </submittedName>
</protein>
<proteinExistence type="predicted"/>
<reference evidence="1 2" key="1">
    <citation type="submission" date="2018-07" db="EMBL/GenBank/DDBJ databases">
        <title>Complete genome sequence of Flavobacterium psychrolimnae LMG 22018.</title>
        <authorList>
            <person name="Kim D.-U."/>
        </authorList>
    </citation>
    <scope>NUCLEOTIDE SEQUENCE [LARGE SCALE GENOMIC DNA]</scope>
    <source>
        <strain evidence="1 2">LMG 22018</strain>
    </source>
</reference>
<keyword evidence="2" id="KW-1185">Reference proteome</keyword>
<dbReference type="OrthoDB" id="9796281at2"/>